<feature type="repeat" description="WD" evidence="5">
    <location>
        <begin position="140"/>
        <end position="170"/>
    </location>
</feature>
<evidence type="ECO:0000256" key="6">
    <source>
        <dbReference type="SAM" id="MobiDB-lite"/>
    </source>
</evidence>
<dbReference type="Pfam" id="PF00400">
    <property type="entry name" value="WD40"/>
    <property type="match status" value="5"/>
</dbReference>
<dbReference type="GO" id="GO:0005634">
    <property type="term" value="C:nucleus"/>
    <property type="evidence" value="ECO:0007669"/>
    <property type="project" value="TreeGrafter"/>
</dbReference>
<dbReference type="CDD" id="cd00200">
    <property type="entry name" value="WD40"/>
    <property type="match status" value="1"/>
</dbReference>
<evidence type="ECO:0000256" key="1">
    <source>
        <dbReference type="ARBA" id="ARBA00004496"/>
    </source>
</evidence>
<feature type="region of interest" description="Disordered" evidence="6">
    <location>
        <begin position="465"/>
        <end position="514"/>
    </location>
</feature>
<dbReference type="InterPro" id="IPR038122">
    <property type="entry name" value="PFU_sf"/>
</dbReference>
<dbReference type="GO" id="GO:0005737">
    <property type="term" value="C:cytoplasm"/>
    <property type="evidence" value="ECO:0007669"/>
    <property type="project" value="UniProtKB-SubCell"/>
</dbReference>
<evidence type="ECO:0000256" key="3">
    <source>
        <dbReference type="ARBA" id="ARBA00022574"/>
    </source>
</evidence>
<dbReference type="InterPro" id="IPR011989">
    <property type="entry name" value="ARM-like"/>
</dbReference>
<keyword evidence="3 5" id="KW-0853">WD repeat</keyword>
<dbReference type="PROSITE" id="PS51396">
    <property type="entry name" value="PUL"/>
    <property type="match status" value="1"/>
</dbReference>
<keyword evidence="4" id="KW-0677">Repeat</keyword>
<evidence type="ECO:0000259" key="7">
    <source>
        <dbReference type="PROSITE" id="PS51394"/>
    </source>
</evidence>
<dbReference type="STRING" id="595528.A0A0D2VNY8"/>
<feature type="repeat" description="WD" evidence="5">
    <location>
        <begin position="179"/>
        <end position="213"/>
    </location>
</feature>
<dbReference type="PROSITE" id="PS50082">
    <property type="entry name" value="WD_REPEATS_2"/>
    <property type="match status" value="5"/>
</dbReference>
<dbReference type="PROSITE" id="PS51394">
    <property type="entry name" value="PFU"/>
    <property type="match status" value="1"/>
</dbReference>
<keyword evidence="10" id="KW-1185">Reference proteome</keyword>
<dbReference type="GO" id="GO:0043130">
    <property type="term" value="F:ubiquitin binding"/>
    <property type="evidence" value="ECO:0007669"/>
    <property type="project" value="TreeGrafter"/>
</dbReference>
<dbReference type="InterPro" id="IPR001680">
    <property type="entry name" value="WD40_rpt"/>
</dbReference>
<dbReference type="InterPro" id="IPR015155">
    <property type="entry name" value="PFU"/>
</dbReference>
<dbReference type="SUPFAM" id="SSF48371">
    <property type="entry name" value="ARM repeat"/>
    <property type="match status" value="1"/>
</dbReference>
<dbReference type="PANTHER" id="PTHR19849:SF0">
    <property type="entry name" value="PHOSPHOLIPASE A-2-ACTIVATING PROTEIN"/>
    <property type="match status" value="1"/>
</dbReference>
<dbReference type="PRINTS" id="PR00320">
    <property type="entry name" value="GPROTEINBRPT"/>
</dbReference>
<feature type="repeat" description="WD" evidence="5">
    <location>
        <begin position="101"/>
        <end position="132"/>
    </location>
</feature>
<dbReference type="PROSITE" id="PS50294">
    <property type="entry name" value="WD_REPEATS_REGION"/>
    <property type="match status" value="5"/>
</dbReference>
<dbReference type="InParanoid" id="A0A0D2VNY8"/>
<accession>A0A0D2VNY8</accession>
<feature type="compositionally biased region" description="Polar residues" evidence="6">
    <location>
        <begin position="485"/>
        <end position="507"/>
    </location>
</feature>
<dbReference type="SUPFAM" id="SSF50978">
    <property type="entry name" value="WD40 repeat-like"/>
    <property type="match status" value="1"/>
</dbReference>
<dbReference type="FunCoup" id="A0A0D2VNY8">
    <property type="interactions" value="947"/>
</dbReference>
<dbReference type="GO" id="GO:0043161">
    <property type="term" value="P:proteasome-mediated ubiquitin-dependent protein catabolic process"/>
    <property type="evidence" value="ECO:0007669"/>
    <property type="project" value="TreeGrafter"/>
</dbReference>
<dbReference type="PANTHER" id="PTHR19849">
    <property type="entry name" value="PHOSPHOLIPASE A-2-ACTIVATING PROTEIN"/>
    <property type="match status" value="1"/>
</dbReference>
<dbReference type="InterPro" id="IPR036322">
    <property type="entry name" value="WD40_repeat_dom_sf"/>
</dbReference>
<dbReference type="EMBL" id="KE346363">
    <property type="protein sequence ID" value="KJE92082.1"/>
    <property type="molecule type" value="Genomic_DNA"/>
</dbReference>
<dbReference type="Gene3D" id="1.25.10.10">
    <property type="entry name" value="Leucine-rich Repeat Variant"/>
    <property type="match status" value="1"/>
</dbReference>
<evidence type="ECO:0000256" key="5">
    <source>
        <dbReference type="PROSITE-ProRule" id="PRU00221"/>
    </source>
</evidence>
<feature type="domain" description="PUL" evidence="8">
    <location>
        <begin position="523"/>
        <end position="789"/>
    </location>
</feature>
<dbReference type="Pfam" id="PF09070">
    <property type="entry name" value="PFU"/>
    <property type="match status" value="1"/>
</dbReference>
<dbReference type="OrthoDB" id="10265988at2759"/>
<dbReference type="Gene3D" id="3.10.20.870">
    <property type="entry name" value="PFU (PLAA family ubiquitin binding), C-terminal domain"/>
    <property type="match status" value="1"/>
</dbReference>
<dbReference type="Gene3D" id="2.130.10.10">
    <property type="entry name" value="YVTN repeat-like/Quinoprotein amine dehydrogenase"/>
    <property type="match status" value="1"/>
</dbReference>
<dbReference type="eggNOG" id="KOG0301">
    <property type="taxonomic scope" value="Eukaryota"/>
</dbReference>
<dbReference type="InterPro" id="IPR016024">
    <property type="entry name" value="ARM-type_fold"/>
</dbReference>
<proteinExistence type="predicted"/>
<keyword evidence="2" id="KW-0963">Cytoplasm</keyword>
<dbReference type="InterPro" id="IPR013535">
    <property type="entry name" value="PUL_dom"/>
</dbReference>
<feature type="domain" description="PFU" evidence="7">
    <location>
        <begin position="357"/>
        <end position="452"/>
    </location>
</feature>
<dbReference type="Proteomes" id="UP000008743">
    <property type="component" value="Unassembled WGS sequence"/>
</dbReference>
<feature type="repeat" description="WD" evidence="5">
    <location>
        <begin position="9"/>
        <end position="40"/>
    </location>
</feature>
<dbReference type="PhylomeDB" id="A0A0D2VNY8"/>
<dbReference type="SMART" id="SM00320">
    <property type="entry name" value="WD40"/>
    <property type="match status" value="6"/>
</dbReference>
<sequence length="791" mass="84600">MTYTLSKTLLGHEQDVRSIATCKESGVIVTGSRDRSARVWRPPYADADCTVVAGHHSNFIVAVYITKPTPAFPQGTIVTASNDRTANVFLPDALDQPLVTLAGHTDTVSAIGETAAGLLVTGSWDKNVRVWDGGECLSVLSGHEQAVWAVLGLPDGDILTGSADKTIRVWRDGSAVKTIRGHRDCVRGLALLTGGAGFVSCSNDSTVRIWTMSGEPLQELFGHTSFVYSVAALPNGAFVSSGEDRCVKLWNDGACVQTINLPVPTIWAVAALPNNDIVVGSSDGAARIFTADQSRVASDDALRDFDDQVAAQSIPSSQQIGDIDKNKLPGLEGLSVPGTKDGQNKIVRNNNTVEAYQWSAAKGEWTKVGDVVDAVGSSRKQLLNGKEYDYVFNIVIEEGKPAKKLGYNTAENPWMAAQRFVHENELDQFFLDQVAKFIMDNTKGVSLGTDDAGYADPFTGGNRYVPGNRAAPTQNYGNNPDPYTGGNSFVSGPGQYSTPVGANNTDPFTGAGSSSSSAPASTGYFPQLMFINVAAFNYAAISKKLRELNDALPSGFYKLSAADLAEIDELARTLENTAKYHSSEISPSVFVLLNKIMAWPEASLFPVLDLIRLVVLHPSGVRHFAETAGHGKEILLSLIDAADFSNLEGPEANRMLSLRFFANAFSLEPGRVMMNANRSTVLQAITGCLASKNKNTLLALATVLLNYAVLFGTTRDKVAESTVFSHLSKLILADLDDETQFRACVAIGTLLSLWDAGSRKNAAIAAFATKLQSSPTPKVASCAAQLRRLVA</sequence>
<evidence type="ECO:0000256" key="4">
    <source>
        <dbReference type="ARBA" id="ARBA00022737"/>
    </source>
</evidence>
<evidence type="ECO:0000313" key="10">
    <source>
        <dbReference type="Proteomes" id="UP000008743"/>
    </source>
</evidence>
<dbReference type="AlphaFoldDB" id="A0A0D2VNY8"/>
<dbReference type="InterPro" id="IPR020472">
    <property type="entry name" value="WD40_PAC1"/>
</dbReference>
<dbReference type="GO" id="GO:0010992">
    <property type="term" value="P:ubiquitin recycling"/>
    <property type="evidence" value="ECO:0007669"/>
    <property type="project" value="TreeGrafter"/>
</dbReference>
<protein>
    <submittedName>
        <fullName evidence="9">Phospholipase A2-activating protein</fullName>
    </submittedName>
</protein>
<evidence type="ECO:0000313" key="9">
    <source>
        <dbReference type="EMBL" id="KJE92082.1"/>
    </source>
</evidence>
<name>A0A0D2VNY8_CAPO3</name>
<dbReference type="InterPro" id="IPR015943">
    <property type="entry name" value="WD40/YVTN_repeat-like_dom_sf"/>
</dbReference>
<gene>
    <name evidence="9" type="ORF">CAOG_003109</name>
</gene>
<comment type="subcellular location">
    <subcellularLocation>
        <location evidence="1">Cytoplasm</location>
    </subcellularLocation>
</comment>
<organism evidence="9 10">
    <name type="scientific">Capsaspora owczarzaki (strain ATCC 30864)</name>
    <dbReference type="NCBI Taxonomy" id="595528"/>
    <lineage>
        <taxon>Eukaryota</taxon>
        <taxon>Filasterea</taxon>
        <taxon>Capsaspora</taxon>
    </lineage>
</organism>
<dbReference type="Pfam" id="PF08324">
    <property type="entry name" value="PUL"/>
    <property type="match status" value="1"/>
</dbReference>
<feature type="repeat" description="WD" evidence="5">
    <location>
        <begin position="220"/>
        <end position="251"/>
    </location>
</feature>
<evidence type="ECO:0000256" key="2">
    <source>
        <dbReference type="ARBA" id="ARBA00022490"/>
    </source>
</evidence>
<reference evidence="10" key="1">
    <citation type="submission" date="2011-02" db="EMBL/GenBank/DDBJ databases">
        <title>The Genome Sequence of Capsaspora owczarzaki ATCC 30864.</title>
        <authorList>
            <person name="Russ C."/>
            <person name="Cuomo C."/>
            <person name="Burger G."/>
            <person name="Gray M.W."/>
            <person name="Holland P.W.H."/>
            <person name="King N."/>
            <person name="Lang F.B.F."/>
            <person name="Roger A.J."/>
            <person name="Ruiz-Trillo I."/>
            <person name="Young S.K."/>
            <person name="Zeng Q."/>
            <person name="Gargeya S."/>
            <person name="Alvarado L."/>
            <person name="Berlin A."/>
            <person name="Chapman S.B."/>
            <person name="Chen Z."/>
            <person name="Freedman E."/>
            <person name="Gellesch M."/>
            <person name="Goldberg J."/>
            <person name="Griggs A."/>
            <person name="Gujja S."/>
            <person name="Heilman E."/>
            <person name="Heiman D."/>
            <person name="Howarth C."/>
            <person name="Mehta T."/>
            <person name="Neiman D."/>
            <person name="Pearson M."/>
            <person name="Roberts A."/>
            <person name="Saif S."/>
            <person name="Shea T."/>
            <person name="Shenoy N."/>
            <person name="Sisk P."/>
            <person name="Stolte C."/>
            <person name="Sykes S."/>
            <person name="White J."/>
            <person name="Yandava C."/>
            <person name="Haas B."/>
            <person name="Nusbaum C."/>
            <person name="Birren B."/>
        </authorList>
    </citation>
    <scope>NUCLEOTIDE SEQUENCE</scope>
    <source>
        <strain evidence="10">ATCC 30864</strain>
    </source>
</reference>
<evidence type="ECO:0000259" key="8">
    <source>
        <dbReference type="PROSITE" id="PS51396"/>
    </source>
</evidence>